<dbReference type="OrthoDB" id="70349at506"/>
<evidence type="ECO:0000313" key="2">
    <source>
        <dbReference type="Proteomes" id="UP000029629"/>
    </source>
</evidence>
<dbReference type="Proteomes" id="UP000029629">
    <property type="component" value="Unassembled WGS sequence"/>
</dbReference>
<accession>A0A096A3A4</accession>
<dbReference type="EMBL" id="JRNI01000105">
    <property type="protein sequence ID" value="KGF25227.1"/>
    <property type="molecule type" value="Genomic_DNA"/>
</dbReference>
<protein>
    <submittedName>
        <fullName evidence="1">Uncharacterized protein</fullName>
    </submittedName>
</protein>
<organism evidence="1 2">
    <name type="scientific">Oligella urethralis DNF00040</name>
    <dbReference type="NCBI Taxonomy" id="1401065"/>
    <lineage>
        <taxon>Bacteria</taxon>
        <taxon>Pseudomonadati</taxon>
        <taxon>Pseudomonadota</taxon>
        <taxon>Betaproteobacteria</taxon>
        <taxon>Burkholderiales</taxon>
        <taxon>Alcaligenaceae</taxon>
        <taxon>Oligella</taxon>
    </lineage>
</organism>
<name>A0A096A3A4_9BURK</name>
<dbReference type="RefSeq" id="WP_036561171.1">
    <property type="nucleotide sequence ID" value="NZ_JRNI01000105.1"/>
</dbReference>
<sequence length="150" mass="17660">MPIKEIKEFHIIDTIEKPNETPRVLLENKSLKKQIEVSGKVLEAQYRIGESFLVLVTEGNPFEEALYVYYFSNSLHLMDSLELSAMYSEGMLRNVSLSDSGDIMFSFFDNDEQWVLKVYSQPKYDFFNNKYPVKRKMPVFHKNWLSLKKS</sequence>
<dbReference type="AlphaFoldDB" id="A0A096A3A4"/>
<reference evidence="1 2" key="1">
    <citation type="submission" date="2014-07" db="EMBL/GenBank/DDBJ databases">
        <authorList>
            <person name="McCorrison J."/>
            <person name="Sanka R."/>
            <person name="Torralba M."/>
            <person name="Gillis M."/>
            <person name="Haft D.H."/>
            <person name="Methe B."/>
            <person name="Sutton G."/>
            <person name="Nelson K.E."/>
        </authorList>
    </citation>
    <scope>NUCLEOTIDE SEQUENCE [LARGE SCALE GENOMIC DNA]</scope>
    <source>
        <strain evidence="1 2">DNF00040</strain>
    </source>
</reference>
<keyword evidence="2" id="KW-1185">Reference proteome</keyword>
<proteinExistence type="predicted"/>
<evidence type="ECO:0000313" key="1">
    <source>
        <dbReference type="EMBL" id="KGF25227.1"/>
    </source>
</evidence>
<gene>
    <name evidence="1" type="ORF">HMPREF2130_11440</name>
</gene>
<comment type="caution">
    <text evidence="1">The sequence shown here is derived from an EMBL/GenBank/DDBJ whole genome shotgun (WGS) entry which is preliminary data.</text>
</comment>